<sequence>MTIPTATKSVQSYCIHKKNSDLIQNKEKTLERVNRDCDSPTILDNRETEYVKKHVRKKHANKFSKPKC</sequence>
<comment type="caution">
    <text evidence="1">The sequence shown here is derived from an EMBL/GenBank/DDBJ whole genome shotgun (WGS) entry which is preliminary data.</text>
</comment>
<dbReference type="Proteomes" id="UP001152888">
    <property type="component" value="Unassembled WGS sequence"/>
</dbReference>
<proteinExistence type="predicted"/>
<accession>A0A9P0JV75</accession>
<organism evidence="1 2">
    <name type="scientific">Acanthoscelides obtectus</name>
    <name type="common">Bean weevil</name>
    <name type="synonym">Bruchus obtectus</name>
    <dbReference type="NCBI Taxonomy" id="200917"/>
    <lineage>
        <taxon>Eukaryota</taxon>
        <taxon>Metazoa</taxon>
        <taxon>Ecdysozoa</taxon>
        <taxon>Arthropoda</taxon>
        <taxon>Hexapoda</taxon>
        <taxon>Insecta</taxon>
        <taxon>Pterygota</taxon>
        <taxon>Neoptera</taxon>
        <taxon>Endopterygota</taxon>
        <taxon>Coleoptera</taxon>
        <taxon>Polyphaga</taxon>
        <taxon>Cucujiformia</taxon>
        <taxon>Chrysomeloidea</taxon>
        <taxon>Chrysomelidae</taxon>
        <taxon>Bruchinae</taxon>
        <taxon>Bruchini</taxon>
        <taxon>Acanthoscelides</taxon>
    </lineage>
</organism>
<name>A0A9P0JV75_ACAOB</name>
<dbReference type="EMBL" id="CAKOFQ010006698">
    <property type="protein sequence ID" value="CAH1961928.1"/>
    <property type="molecule type" value="Genomic_DNA"/>
</dbReference>
<dbReference type="AlphaFoldDB" id="A0A9P0JV75"/>
<gene>
    <name evidence="1" type="ORF">ACAOBT_LOCUS4401</name>
</gene>
<evidence type="ECO:0000313" key="2">
    <source>
        <dbReference type="Proteomes" id="UP001152888"/>
    </source>
</evidence>
<keyword evidence="2" id="KW-1185">Reference proteome</keyword>
<evidence type="ECO:0000313" key="1">
    <source>
        <dbReference type="EMBL" id="CAH1961928.1"/>
    </source>
</evidence>
<reference evidence="1" key="1">
    <citation type="submission" date="2022-03" db="EMBL/GenBank/DDBJ databases">
        <authorList>
            <person name="Sayadi A."/>
        </authorList>
    </citation>
    <scope>NUCLEOTIDE SEQUENCE</scope>
</reference>
<protein>
    <submittedName>
        <fullName evidence="1">Uncharacterized protein</fullName>
    </submittedName>
</protein>